<dbReference type="EMBL" id="JACVVK020000088">
    <property type="protein sequence ID" value="KAK7493962.1"/>
    <property type="molecule type" value="Genomic_DNA"/>
</dbReference>
<comment type="caution">
    <text evidence="1">The sequence shown here is derived from an EMBL/GenBank/DDBJ whole genome shotgun (WGS) entry which is preliminary data.</text>
</comment>
<evidence type="ECO:0000313" key="1">
    <source>
        <dbReference type="EMBL" id="KAK7493962.1"/>
    </source>
</evidence>
<gene>
    <name evidence="1" type="ORF">BaRGS_00014844</name>
</gene>
<accession>A0ABD0L4K3</accession>
<protein>
    <submittedName>
        <fullName evidence="1">Uncharacterized protein</fullName>
    </submittedName>
</protein>
<evidence type="ECO:0000313" key="2">
    <source>
        <dbReference type="Proteomes" id="UP001519460"/>
    </source>
</evidence>
<name>A0ABD0L4K3_9CAEN</name>
<keyword evidence="2" id="KW-1185">Reference proteome</keyword>
<reference evidence="1 2" key="1">
    <citation type="journal article" date="2023" name="Sci. Data">
        <title>Genome assembly of the Korean intertidal mud-creeper Batillaria attramentaria.</title>
        <authorList>
            <person name="Patra A.K."/>
            <person name="Ho P.T."/>
            <person name="Jun S."/>
            <person name="Lee S.J."/>
            <person name="Kim Y."/>
            <person name="Won Y.J."/>
        </authorList>
    </citation>
    <scope>NUCLEOTIDE SEQUENCE [LARGE SCALE GENOMIC DNA]</scope>
    <source>
        <strain evidence="1">Wonlab-2016</strain>
    </source>
</reference>
<organism evidence="1 2">
    <name type="scientific">Batillaria attramentaria</name>
    <dbReference type="NCBI Taxonomy" id="370345"/>
    <lineage>
        <taxon>Eukaryota</taxon>
        <taxon>Metazoa</taxon>
        <taxon>Spiralia</taxon>
        <taxon>Lophotrochozoa</taxon>
        <taxon>Mollusca</taxon>
        <taxon>Gastropoda</taxon>
        <taxon>Caenogastropoda</taxon>
        <taxon>Sorbeoconcha</taxon>
        <taxon>Cerithioidea</taxon>
        <taxon>Batillariidae</taxon>
        <taxon>Batillaria</taxon>
    </lineage>
</organism>
<proteinExistence type="predicted"/>
<dbReference type="Proteomes" id="UP001519460">
    <property type="component" value="Unassembled WGS sequence"/>
</dbReference>
<dbReference type="AlphaFoldDB" id="A0ABD0L4K3"/>
<sequence>MIEFTAMTELTAMNVPAQQYPSNWWSSIRTRERHAARAVKVRLNVPGLLVTSIQQQDDRQSSCRYYHPHHIERRDDWLLSTPVAFPCPSFQHVQGRMFSSGSATHRCMANGQKGSGCILLFPSYN</sequence>